<dbReference type="AlphaFoldDB" id="A0A1G9H637"/>
<organism evidence="4 5">
    <name type="scientific">Paenibacillus typhae</name>
    <dbReference type="NCBI Taxonomy" id="1174501"/>
    <lineage>
        <taxon>Bacteria</taxon>
        <taxon>Bacillati</taxon>
        <taxon>Bacillota</taxon>
        <taxon>Bacilli</taxon>
        <taxon>Bacillales</taxon>
        <taxon>Paenibacillaceae</taxon>
        <taxon>Paenibacillus</taxon>
    </lineage>
</organism>
<accession>A0A1G9H637</accession>
<feature type="short sequence motif" description="HXTX 2" evidence="2">
    <location>
        <begin position="168"/>
        <end position="171"/>
    </location>
</feature>
<dbReference type="Gene3D" id="3.90.1140.10">
    <property type="entry name" value="Cyclic phosphodiesterase"/>
    <property type="match status" value="1"/>
</dbReference>
<feature type="domain" description="Phosphoesterase HXTX" evidence="3">
    <location>
        <begin position="48"/>
        <end position="132"/>
    </location>
</feature>
<dbReference type="GO" id="GO:0008664">
    <property type="term" value="F:RNA 2',3'-cyclic 3'-phosphodiesterase activity"/>
    <property type="evidence" value="ECO:0007669"/>
    <property type="project" value="UniProtKB-EC"/>
</dbReference>
<comment type="similarity">
    <text evidence="2">Belongs to the 2H phosphoesterase superfamily. ThpR family.</text>
</comment>
<feature type="domain" description="Phosphoesterase HXTX" evidence="3">
    <location>
        <begin position="140"/>
        <end position="217"/>
    </location>
</feature>
<dbReference type="Proteomes" id="UP000199050">
    <property type="component" value="Unassembled WGS sequence"/>
</dbReference>
<protein>
    <recommendedName>
        <fullName evidence="2">RNA 2',3'-cyclic phosphodiesterase</fullName>
        <shortName evidence="2">RNA 2',3'-CPDase</shortName>
        <ecNumber evidence="2">3.1.4.58</ecNumber>
    </recommendedName>
</protein>
<dbReference type="InterPro" id="IPR014051">
    <property type="entry name" value="Phosphoesterase_HXTX"/>
</dbReference>
<reference evidence="5" key="1">
    <citation type="submission" date="2016-10" db="EMBL/GenBank/DDBJ databases">
        <authorList>
            <person name="Varghese N."/>
            <person name="Submissions S."/>
        </authorList>
    </citation>
    <scope>NUCLEOTIDE SEQUENCE [LARGE SCALE GENOMIC DNA]</scope>
    <source>
        <strain evidence="5">CGMCC 1.11012</strain>
    </source>
</reference>
<comment type="function">
    <text evidence="2">Hydrolyzes RNA 2',3'-cyclic phosphodiester to an RNA 2'-phosphomonoester.</text>
</comment>
<dbReference type="GO" id="GO:0004113">
    <property type="term" value="F:2',3'-cyclic-nucleotide 3'-phosphodiesterase activity"/>
    <property type="evidence" value="ECO:0007669"/>
    <property type="project" value="InterPro"/>
</dbReference>
<proteinExistence type="inferred from homology"/>
<keyword evidence="4" id="KW-0436">Ligase</keyword>
<dbReference type="SUPFAM" id="SSF55144">
    <property type="entry name" value="LigT-like"/>
    <property type="match status" value="1"/>
</dbReference>
<feature type="active site" description="Proton donor" evidence="2">
    <location>
        <position position="81"/>
    </location>
</feature>
<evidence type="ECO:0000256" key="2">
    <source>
        <dbReference type="HAMAP-Rule" id="MF_01940"/>
    </source>
</evidence>
<evidence type="ECO:0000313" key="5">
    <source>
        <dbReference type="Proteomes" id="UP000199050"/>
    </source>
</evidence>
<dbReference type="PANTHER" id="PTHR35561">
    <property type="entry name" value="RNA 2',3'-CYCLIC PHOSPHODIESTERASE"/>
    <property type="match status" value="1"/>
</dbReference>
<dbReference type="EMBL" id="FNDX01000072">
    <property type="protein sequence ID" value="SDL08234.1"/>
    <property type="molecule type" value="Genomic_DNA"/>
</dbReference>
<feature type="active site" description="Proton acceptor" evidence="2">
    <location>
        <position position="168"/>
    </location>
</feature>
<name>A0A1G9H637_9BACL</name>
<evidence type="ECO:0000313" key="4">
    <source>
        <dbReference type="EMBL" id="SDL08234.1"/>
    </source>
</evidence>
<dbReference type="PANTHER" id="PTHR35561:SF1">
    <property type="entry name" value="RNA 2',3'-CYCLIC PHOSPHODIESTERASE"/>
    <property type="match status" value="1"/>
</dbReference>
<dbReference type="GO" id="GO:0016874">
    <property type="term" value="F:ligase activity"/>
    <property type="evidence" value="ECO:0007669"/>
    <property type="project" value="UniProtKB-KW"/>
</dbReference>
<dbReference type="STRING" id="1174501.SAMN05216192_17215"/>
<evidence type="ECO:0000256" key="1">
    <source>
        <dbReference type="ARBA" id="ARBA00022801"/>
    </source>
</evidence>
<dbReference type="HAMAP" id="MF_01940">
    <property type="entry name" value="RNA_CPDase"/>
    <property type="match status" value="1"/>
</dbReference>
<comment type="catalytic activity">
    <reaction evidence="2">
        <text>a 3'-end 2',3'-cyclophospho-ribonucleotide-RNA + H2O = a 3'-end 2'-phospho-ribonucleotide-RNA + H(+)</text>
        <dbReference type="Rhea" id="RHEA:11828"/>
        <dbReference type="Rhea" id="RHEA-COMP:10464"/>
        <dbReference type="Rhea" id="RHEA-COMP:17353"/>
        <dbReference type="ChEBI" id="CHEBI:15377"/>
        <dbReference type="ChEBI" id="CHEBI:15378"/>
        <dbReference type="ChEBI" id="CHEBI:83064"/>
        <dbReference type="ChEBI" id="CHEBI:173113"/>
        <dbReference type="EC" id="3.1.4.58"/>
    </reaction>
</comment>
<gene>
    <name evidence="4" type="ORF">SAMN05216192_17215</name>
</gene>
<dbReference type="Pfam" id="PF02834">
    <property type="entry name" value="LigT_PEase"/>
    <property type="match status" value="2"/>
</dbReference>
<feature type="short sequence motif" description="HXTX 1" evidence="2">
    <location>
        <begin position="81"/>
        <end position="84"/>
    </location>
</feature>
<dbReference type="InterPro" id="IPR009097">
    <property type="entry name" value="Cyclic_Pdiesterase"/>
</dbReference>
<dbReference type="EC" id="3.1.4.58" evidence="2"/>
<dbReference type="InterPro" id="IPR004175">
    <property type="entry name" value="RNA_CPDase"/>
</dbReference>
<keyword evidence="5" id="KW-1185">Reference proteome</keyword>
<dbReference type="NCBIfam" id="TIGR02258">
    <property type="entry name" value="2_5_ligase"/>
    <property type="match status" value="1"/>
</dbReference>
<sequence length="232" mass="26316">MMVPSRYTNFVKLADLVYNKDIKSVPKGEIHMENRLTGRDPERLFVAVKLPEEQGKLLGQEAAALSSRLKFAKWTYPDDYHITLQFLGDTPAAQIPALLAALKVISAGQEPFRLHLEEWGTFGAPESPRVLWAGISGELEKLQELQRKVVSANSALGFKTEKRSYSPHLTLARKYRDERVFSTGLLSDMRDGTDRIENNCSVKDWTVDAFVVYATRMHAIPMYEMIGKMSFF</sequence>
<keyword evidence="1 2" id="KW-0378">Hydrolase</keyword>
<evidence type="ECO:0000259" key="3">
    <source>
        <dbReference type="Pfam" id="PF02834"/>
    </source>
</evidence>